<organism evidence="1 2">
    <name type="scientific">Protopolystoma xenopodis</name>
    <dbReference type="NCBI Taxonomy" id="117903"/>
    <lineage>
        <taxon>Eukaryota</taxon>
        <taxon>Metazoa</taxon>
        <taxon>Spiralia</taxon>
        <taxon>Lophotrochozoa</taxon>
        <taxon>Platyhelminthes</taxon>
        <taxon>Monogenea</taxon>
        <taxon>Polyopisthocotylea</taxon>
        <taxon>Polystomatidea</taxon>
        <taxon>Polystomatidae</taxon>
        <taxon>Protopolystoma</taxon>
    </lineage>
</organism>
<reference evidence="1" key="1">
    <citation type="submission" date="2018-11" db="EMBL/GenBank/DDBJ databases">
        <authorList>
            <consortium name="Pathogen Informatics"/>
        </authorList>
    </citation>
    <scope>NUCLEOTIDE SEQUENCE</scope>
</reference>
<gene>
    <name evidence="1" type="ORF">PXEA_LOCUS35134</name>
</gene>
<dbReference type="Proteomes" id="UP000784294">
    <property type="component" value="Unassembled WGS sequence"/>
</dbReference>
<keyword evidence="2" id="KW-1185">Reference proteome</keyword>
<evidence type="ECO:0000313" key="1">
    <source>
        <dbReference type="EMBL" id="VEL41694.1"/>
    </source>
</evidence>
<evidence type="ECO:0000313" key="2">
    <source>
        <dbReference type="Proteomes" id="UP000784294"/>
    </source>
</evidence>
<comment type="caution">
    <text evidence="1">The sequence shown here is derived from an EMBL/GenBank/DDBJ whole genome shotgun (WGS) entry which is preliminary data.</text>
</comment>
<protein>
    <submittedName>
        <fullName evidence="1">Uncharacterized protein</fullName>
    </submittedName>
</protein>
<name>A0A3S5C875_9PLAT</name>
<dbReference type="EMBL" id="CAAALY010270586">
    <property type="protein sequence ID" value="VEL41694.1"/>
    <property type="molecule type" value="Genomic_DNA"/>
</dbReference>
<accession>A0A3S5C875</accession>
<proteinExistence type="predicted"/>
<dbReference type="AlphaFoldDB" id="A0A3S5C875"/>
<sequence>MPVLDGAIPVAQAPPGLGSIGADRSNQVITISLLEIVQDPQASGALELLDMATGKQLAFWPVVKATDDKFQSPPRHINNVTMTSQLFGQNGDGGGRRGMLWQGVSSWSSHMIVRFTWRKPRHLGECSRFRRCVRMLFQISVGSSKL</sequence>